<dbReference type="KEGG" id="rde:RD1_2340"/>
<reference evidence="5 6" key="1">
    <citation type="journal article" date="2007" name="J. Bacteriol.">
        <title>The complete genome sequence of Roseobacter denitrificans reveals a mixotrophic rather than photosynthetic metabolism.</title>
        <authorList>
            <person name="Swingley W.D."/>
            <person name="Sadekar S."/>
            <person name="Mastrian S.D."/>
            <person name="Matthies H.J."/>
            <person name="Hao J."/>
            <person name="Ramos H."/>
            <person name="Acharya C.R."/>
            <person name="Conrad A.L."/>
            <person name="Taylor H.L."/>
            <person name="Dejesa L.C."/>
            <person name="Shah M.K."/>
            <person name="O'huallachain M.E."/>
            <person name="Lince M.T."/>
            <person name="Blankenship R.E."/>
            <person name="Beatty J.T."/>
            <person name="Touchman J.W."/>
        </authorList>
    </citation>
    <scope>NUCLEOTIDE SEQUENCE [LARGE SCALE GENOMIC DNA]</scope>
    <source>
        <strain evidence="6">ATCC 33942 / OCh 114</strain>
    </source>
</reference>
<dbReference type="InterPro" id="IPR016181">
    <property type="entry name" value="Acyl_CoA_acyltransferase"/>
</dbReference>
<dbReference type="Gene3D" id="3.40.630.30">
    <property type="match status" value="1"/>
</dbReference>
<dbReference type="PROSITE" id="PS51186">
    <property type="entry name" value="GNAT"/>
    <property type="match status" value="1"/>
</dbReference>
<dbReference type="SUPFAM" id="SSF55729">
    <property type="entry name" value="Acyl-CoA N-acyltransferases (Nat)"/>
    <property type="match status" value="1"/>
</dbReference>
<evidence type="ECO:0000256" key="3">
    <source>
        <dbReference type="SAM" id="Phobius"/>
    </source>
</evidence>
<keyword evidence="1 5" id="KW-0808">Transferase</keyword>
<keyword evidence="3" id="KW-1133">Transmembrane helix</keyword>
<dbReference type="AlphaFoldDB" id="Q167C7"/>
<evidence type="ECO:0000313" key="5">
    <source>
        <dbReference type="EMBL" id="ABG31916.1"/>
    </source>
</evidence>
<keyword evidence="6" id="KW-1185">Reference proteome</keyword>
<dbReference type="Pfam" id="PF00583">
    <property type="entry name" value="Acetyltransf_1"/>
    <property type="match status" value="1"/>
</dbReference>
<dbReference type="RefSeq" id="WP_011568533.1">
    <property type="nucleotide sequence ID" value="NC_008209.1"/>
</dbReference>
<keyword evidence="3" id="KW-0812">Transmembrane</keyword>
<keyword evidence="2" id="KW-0012">Acyltransferase</keyword>
<keyword evidence="3" id="KW-0472">Membrane</keyword>
<feature type="domain" description="N-acetyltransferase" evidence="4">
    <location>
        <begin position="6"/>
        <end position="161"/>
    </location>
</feature>
<protein>
    <submittedName>
        <fullName evidence="5">Acetyltransferase, putative</fullName>
    </submittedName>
</protein>
<dbReference type="HOGENOM" id="CLU_013985_41_3_5"/>
<dbReference type="InterPro" id="IPR051016">
    <property type="entry name" value="Diverse_Substrate_AcTransf"/>
</dbReference>
<evidence type="ECO:0000259" key="4">
    <source>
        <dbReference type="PROSITE" id="PS51186"/>
    </source>
</evidence>
<sequence length="163" mass="17249">MSDSKVRIQTVGPADVPDLMAALQALARNLDDPFKVTPEDVSKALFGPDSFTMALLARQGGKVFGAVFAAPLFTTLGGGAVLYVSDLWVDASVRKQSLGRRLLAAAAAEGASRWQTSGIRLTVYSDNAPARAFYAKLGFVVNEKDLTAFLSGTRVAALQARAQ</sequence>
<accession>Q167C7</accession>
<dbReference type="PANTHER" id="PTHR10545">
    <property type="entry name" value="DIAMINE N-ACETYLTRANSFERASE"/>
    <property type="match status" value="1"/>
</dbReference>
<gene>
    <name evidence="5" type="ordered locus">RD1_2340</name>
</gene>
<dbReference type="InterPro" id="IPR000182">
    <property type="entry name" value="GNAT_dom"/>
</dbReference>
<feature type="transmembrane region" description="Helical" evidence="3">
    <location>
        <begin position="63"/>
        <end position="84"/>
    </location>
</feature>
<evidence type="ECO:0000256" key="1">
    <source>
        <dbReference type="ARBA" id="ARBA00022679"/>
    </source>
</evidence>
<dbReference type="GO" id="GO:0008080">
    <property type="term" value="F:N-acetyltransferase activity"/>
    <property type="evidence" value="ECO:0007669"/>
    <property type="project" value="TreeGrafter"/>
</dbReference>
<dbReference type="EMBL" id="CP000362">
    <property type="protein sequence ID" value="ABG31916.1"/>
    <property type="molecule type" value="Genomic_DNA"/>
</dbReference>
<dbReference type="PANTHER" id="PTHR10545:SF29">
    <property type="entry name" value="GH14572P-RELATED"/>
    <property type="match status" value="1"/>
</dbReference>
<evidence type="ECO:0000256" key="2">
    <source>
        <dbReference type="ARBA" id="ARBA00023315"/>
    </source>
</evidence>
<evidence type="ECO:0000313" key="6">
    <source>
        <dbReference type="Proteomes" id="UP000007029"/>
    </source>
</evidence>
<dbReference type="eggNOG" id="COG0456">
    <property type="taxonomic scope" value="Bacteria"/>
</dbReference>
<dbReference type="OrthoDB" id="9805924at2"/>
<organism evidence="5 6">
    <name type="scientific">Roseobacter denitrificans (strain ATCC 33942 / OCh 114)</name>
    <name type="common">Erythrobacter sp. (strain OCh 114)</name>
    <name type="synonym">Roseobacter denitrificans</name>
    <dbReference type="NCBI Taxonomy" id="375451"/>
    <lineage>
        <taxon>Bacteria</taxon>
        <taxon>Pseudomonadati</taxon>
        <taxon>Pseudomonadota</taxon>
        <taxon>Alphaproteobacteria</taxon>
        <taxon>Rhodobacterales</taxon>
        <taxon>Roseobacteraceae</taxon>
        <taxon>Roseobacter</taxon>
    </lineage>
</organism>
<name>Q167C7_ROSDO</name>
<proteinExistence type="predicted"/>
<dbReference type="Proteomes" id="UP000007029">
    <property type="component" value="Chromosome"/>
</dbReference>